<dbReference type="SUPFAM" id="SSF46894">
    <property type="entry name" value="C-terminal effector domain of the bipartite response regulators"/>
    <property type="match status" value="1"/>
</dbReference>
<feature type="domain" description="OmpR/PhoB-type" evidence="7">
    <location>
        <begin position="1"/>
        <end position="91"/>
    </location>
</feature>
<evidence type="ECO:0000259" key="7">
    <source>
        <dbReference type="PROSITE" id="PS51755"/>
    </source>
</evidence>
<dbReference type="GO" id="GO:0003677">
    <property type="term" value="F:DNA binding"/>
    <property type="evidence" value="ECO:0007669"/>
    <property type="project" value="UniProtKB-UniRule"/>
</dbReference>
<reference evidence="8" key="1">
    <citation type="submission" date="2023-02" db="EMBL/GenBank/DDBJ databases">
        <title>Actinokineospora globicatena NBRC 15670.</title>
        <authorList>
            <person name="Ichikawa N."/>
            <person name="Sato H."/>
            <person name="Tonouchi N."/>
        </authorList>
    </citation>
    <scope>NUCLEOTIDE SEQUENCE</scope>
    <source>
        <strain evidence="8">NBRC 15670</strain>
    </source>
</reference>
<dbReference type="PRINTS" id="PR00364">
    <property type="entry name" value="DISEASERSIST"/>
</dbReference>
<dbReference type="InterPro" id="IPR002182">
    <property type="entry name" value="NB-ARC"/>
</dbReference>
<dbReference type="SUPFAM" id="SSF52540">
    <property type="entry name" value="P-loop containing nucleoside triphosphate hydrolases"/>
    <property type="match status" value="1"/>
</dbReference>
<dbReference type="EMBL" id="BSSD01000004">
    <property type="protein sequence ID" value="GLW92422.1"/>
    <property type="molecule type" value="Genomic_DNA"/>
</dbReference>
<protein>
    <submittedName>
        <fullName evidence="8">SARP family transcriptional regulator</fullName>
    </submittedName>
</protein>
<dbReference type="SMART" id="SM01043">
    <property type="entry name" value="BTAD"/>
    <property type="match status" value="1"/>
</dbReference>
<evidence type="ECO:0000256" key="2">
    <source>
        <dbReference type="ARBA" id="ARBA00023015"/>
    </source>
</evidence>
<dbReference type="InterPro" id="IPR011990">
    <property type="entry name" value="TPR-like_helical_dom_sf"/>
</dbReference>
<proteinExistence type="inferred from homology"/>
<dbReference type="InterPro" id="IPR001867">
    <property type="entry name" value="OmpR/PhoB-type_DNA-bd"/>
</dbReference>
<dbReference type="InterPro" id="IPR016032">
    <property type="entry name" value="Sig_transdc_resp-reg_C-effctor"/>
</dbReference>
<dbReference type="SMART" id="SM00028">
    <property type="entry name" value="TPR"/>
    <property type="match status" value="5"/>
</dbReference>
<dbReference type="GO" id="GO:0006355">
    <property type="term" value="P:regulation of DNA-templated transcription"/>
    <property type="evidence" value="ECO:0007669"/>
    <property type="project" value="InterPro"/>
</dbReference>
<dbReference type="Proteomes" id="UP001165042">
    <property type="component" value="Unassembled WGS sequence"/>
</dbReference>
<evidence type="ECO:0000256" key="1">
    <source>
        <dbReference type="ARBA" id="ARBA00005820"/>
    </source>
</evidence>
<dbReference type="GO" id="GO:0000160">
    <property type="term" value="P:phosphorelay signal transduction system"/>
    <property type="evidence" value="ECO:0007669"/>
    <property type="project" value="InterPro"/>
</dbReference>
<feature type="region of interest" description="Disordered" evidence="6">
    <location>
        <begin position="239"/>
        <end position="259"/>
    </location>
</feature>
<keyword evidence="3 5" id="KW-0238">DNA-binding</keyword>
<dbReference type="Gene3D" id="3.40.50.300">
    <property type="entry name" value="P-loop containing nucleotide triphosphate hydrolases"/>
    <property type="match status" value="1"/>
</dbReference>
<dbReference type="SUPFAM" id="SSF48452">
    <property type="entry name" value="TPR-like"/>
    <property type="match status" value="2"/>
</dbReference>
<dbReference type="InterPro" id="IPR036388">
    <property type="entry name" value="WH-like_DNA-bd_sf"/>
</dbReference>
<dbReference type="Pfam" id="PF03704">
    <property type="entry name" value="BTAD"/>
    <property type="match status" value="1"/>
</dbReference>
<dbReference type="InterPro" id="IPR019734">
    <property type="entry name" value="TPR_rpt"/>
</dbReference>
<feature type="DNA-binding region" description="OmpR/PhoB-type" evidence="5">
    <location>
        <begin position="1"/>
        <end position="91"/>
    </location>
</feature>
<dbReference type="InterPro" id="IPR005158">
    <property type="entry name" value="BTAD"/>
</dbReference>
<evidence type="ECO:0000256" key="3">
    <source>
        <dbReference type="ARBA" id="ARBA00023125"/>
    </source>
</evidence>
<gene>
    <name evidence="8" type="ORF">Aglo03_32380</name>
</gene>
<comment type="caution">
    <text evidence="8">The sequence shown here is derived from an EMBL/GenBank/DDBJ whole genome shotgun (WGS) entry which is preliminary data.</text>
</comment>
<keyword evidence="9" id="KW-1185">Reference proteome</keyword>
<evidence type="ECO:0000313" key="8">
    <source>
        <dbReference type="EMBL" id="GLW92422.1"/>
    </source>
</evidence>
<dbReference type="AlphaFoldDB" id="A0A9W6QPR8"/>
<dbReference type="PANTHER" id="PTHR35807">
    <property type="entry name" value="TRANSCRIPTIONAL REGULATOR REDD-RELATED"/>
    <property type="match status" value="1"/>
</dbReference>
<dbReference type="GO" id="GO:0043531">
    <property type="term" value="F:ADP binding"/>
    <property type="evidence" value="ECO:0007669"/>
    <property type="project" value="InterPro"/>
</dbReference>
<sequence>MDIRILGPIRLHGRVWTATHLKPRSLVALLLLYANKPVSRDRMIEFLWDDDCPAEARQTLTIYISRAKRAFERAIAGARITSTSAGYSLEVDTDRVDYHRFRALVAQSEATDDPAESARQLERAVALWEDGHPLGESKTSYARRMRDDLIGSELIPAYRALFDAKLATGDHDYVLRELPAVREERPHDEHLAGQYMRALHAAGRTRDIPDFHRAFTQRYTAEHHREPESTLRKLHDDLVAGGPQVTDTPPGPALADLPRDTPYFIGREDALRRLDEATARPDALVAIDGPPGVGKTALIARWVRSRMDRFPDGLLYKDFHGFSAAAPLDPTHVMTDFLRQHKISGGDAPEEKAVLLRQLTSRKRLIVVLDNVSDAEHAKPLLAAMNQCPVIISSRQSLTSLALSDNAYLINIQPLDDQRRIELLRTRLGARVTDDPAAASVIAALTDGFPLVLLIAGEHVAAKPSVSLRDLATQLRERILDAGGSPDRTPRTVFSWSVTNLGEPERRLFDLLGVHPLPTFSGSVVAAINGADRASTDHSVDRLLSAQLLQQEGADHYRMHDLLHILAAERATQHAEHDEARRRMVDWYVLSAVAARHQTTPDDNDVPELDATSSVVPARFTDGQTALDWFTHERPNLMEIIRLAARTGLSAQLWRLSAAIYEPIRRLGYLHEALEASRLGISAAEAAGDVEGQAGSINNLGRIFELLHDDAEAIRQYERAHDLFVSIGHVYGQAVCQHNIATLALKSGRLGDADRHFRRSLTLFERDEGKPWAIAKVHHRLGDLSVQLGNLDEAGVQYHLALGLAKQIGDTGGAATTVTALARLHLGIEQFATAVEYGTKALPMHEQVRNRAGTAATLLVLAEARLGLEGGGTVEAEAAAGIFHDLQDQHGRADALEILGRCHSSAGAHERAAAVWQECAELLASIDAERARRVSGWVRAAQARVARTAPAPRGPTPLDDTAEPTRPLPR</sequence>
<dbReference type="Gene3D" id="1.25.40.10">
    <property type="entry name" value="Tetratricopeptide repeat domain"/>
    <property type="match status" value="2"/>
</dbReference>
<keyword evidence="2" id="KW-0805">Transcription regulation</keyword>
<comment type="similarity">
    <text evidence="1">Belongs to the AfsR/DnrI/RedD regulatory family.</text>
</comment>
<evidence type="ECO:0000256" key="6">
    <source>
        <dbReference type="SAM" id="MobiDB-lite"/>
    </source>
</evidence>
<dbReference type="Pfam" id="PF00931">
    <property type="entry name" value="NB-ARC"/>
    <property type="match status" value="1"/>
</dbReference>
<dbReference type="PANTHER" id="PTHR35807:SF1">
    <property type="entry name" value="TRANSCRIPTIONAL REGULATOR REDD"/>
    <property type="match status" value="1"/>
</dbReference>
<evidence type="ECO:0000256" key="5">
    <source>
        <dbReference type="PROSITE-ProRule" id="PRU01091"/>
    </source>
</evidence>
<dbReference type="InterPro" id="IPR051677">
    <property type="entry name" value="AfsR-DnrI-RedD_regulator"/>
</dbReference>
<accession>A0A9W6QPR8</accession>
<dbReference type="PROSITE" id="PS51755">
    <property type="entry name" value="OMPR_PHOB"/>
    <property type="match status" value="1"/>
</dbReference>
<keyword evidence="4" id="KW-0804">Transcription</keyword>
<dbReference type="Gene3D" id="1.10.10.10">
    <property type="entry name" value="Winged helix-like DNA-binding domain superfamily/Winged helix DNA-binding domain"/>
    <property type="match status" value="1"/>
</dbReference>
<dbReference type="Pfam" id="PF13424">
    <property type="entry name" value="TPR_12"/>
    <property type="match status" value="2"/>
</dbReference>
<dbReference type="InterPro" id="IPR027417">
    <property type="entry name" value="P-loop_NTPase"/>
</dbReference>
<dbReference type="SMART" id="SM00862">
    <property type="entry name" value="Trans_reg_C"/>
    <property type="match status" value="1"/>
</dbReference>
<feature type="region of interest" description="Disordered" evidence="6">
    <location>
        <begin position="946"/>
        <end position="970"/>
    </location>
</feature>
<evidence type="ECO:0000256" key="4">
    <source>
        <dbReference type="ARBA" id="ARBA00023163"/>
    </source>
</evidence>
<dbReference type="RefSeq" id="WP_285611003.1">
    <property type="nucleotide sequence ID" value="NZ_BSSD01000004.1"/>
</dbReference>
<name>A0A9W6QPR8_9PSEU</name>
<organism evidence="8 9">
    <name type="scientific">Actinokineospora globicatena</name>
    <dbReference type="NCBI Taxonomy" id="103729"/>
    <lineage>
        <taxon>Bacteria</taxon>
        <taxon>Bacillati</taxon>
        <taxon>Actinomycetota</taxon>
        <taxon>Actinomycetes</taxon>
        <taxon>Pseudonocardiales</taxon>
        <taxon>Pseudonocardiaceae</taxon>
        <taxon>Actinokineospora</taxon>
    </lineage>
</organism>
<evidence type="ECO:0000313" key="9">
    <source>
        <dbReference type="Proteomes" id="UP001165042"/>
    </source>
</evidence>